<sequence length="227" mass="23672">MPCTPGRQPWKNTDPGQGAGPPKSPHPQRAKGGSSPPSGGAYRALAAREKGVRLNWTRPVGGPGNEGADVGRQASASGPRHPQCPPLTAAQGAGGGRSTKGSPDHPELGPGRGRRPGVPEPLTTTPWTHPAKTREWRTTGGALGYCPREECRRTSRGKGDMEKHTRAPGALPPVRSPPPPRGLAPAPAAQPAGGGLLSGREGRAALMVRHTPRDVMLRVLRTMPPPR</sequence>
<organism evidence="2 3">
    <name type="scientific">Chionoecetes opilio</name>
    <name type="common">Atlantic snow crab</name>
    <name type="synonym">Cancer opilio</name>
    <dbReference type="NCBI Taxonomy" id="41210"/>
    <lineage>
        <taxon>Eukaryota</taxon>
        <taxon>Metazoa</taxon>
        <taxon>Ecdysozoa</taxon>
        <taxon>Arthropoda</taxon>
        <taxon>Crustacea</taxon>
        <taxon>Multicrustacea</taxon>
        <taxon>Malacostraca</taxon>
        <taxon>Eumalacostraca</taxon>
        <taxon>Eucarida</taxon>
        <taxon>Decapoda</taxon>
        <taxon>Pleocyemata</taxon>
        <taxon>Brachyura</taxon>
        <taxon>Eubrachyura</taxon>
        <taxon>Majoidea</taxon>
        <taxon>Majidae</taxon>
        <taxon>Chionoecetes</taxon>
    </lineage>
</organism>
<accession>A0A8J4Y8S2</accession>
<evidence type="ECO:0000313" key="2">
    <source>
        <dbReference type="EMBL" id="KAG0718344.1"/>
    </source>
</evidence>
<feature type="region of interest" description="Disordered" evidence="1">
    <location>
        <begin position="1"/>
        <end position="200"/>
    </location>
</feature>
<proteinExistence type="predicted"/>
<name>A0A8J4Y8S2_CHIOP</name>
<dbReference type="EMBL" id="JACEEZ010016201">
    <property type="protein sequence ID" value="KAG0718344.1"/>
    <property type="molecule type" value="Genomic_DNA"/>
</dbReference>
<protein>
    <submittedName>
        <fullName evidence="2">Uncharacterized protein</fullName>
    </submittedName>
</protein>
<keyword evidence="3" id="KW-1185">Reference proteome</keyword>
<feature type="compositionally biased region" description="Basic and acidic residues" evidence="1">
    <location>
        <begin position="147"/>
        <end position="165"/>
    </location>
</feature>
<evidence type="ECO:0000256" key="1">
    <source>
        <dbReference type="SAM" id="MobiDB-lite"/>
    </source>
</evidence>
<reference evidence="2" key="1">
    <citation type="submission" date="2020-07" db="EMBL/GenBank/DDBJ databases">
        <title>The High-quality genome of the commercially important snow crab, Chionoecetes opilio.</title>
        <authorList>
            <person name="Jeong J.-H."/>
            <person name="Ryu S."/>
        </authorList>
    </citation>
    <scope>NUCLEOTIDE SEQUENCE</scope>
    <source>
        <strain evidence="2">MADBK_172401_WGS</strain>
        <tissue evidence="2">Digestive gland</tissue>
    </source>
</reference>
<dbReference type="Proteomes" id="UP000770661">
    <property type="component" value="Unassembled WGS sequence"/>
</dbReference>
<evidence type="ECO:0000313" key="3">
    <source>
        <dbReference type="Proteomes" id="UP000770661"/>
    </source>
</evidence>
<comment type="caution">
    <text evidence="2">The sequence shown here is derived from an EMBL/GenBank/DDBJ whole genome shotgun (WGS) entry which is preliminary data.</text>
</comment>
<feature type="compositionally biased region" description="Pro residues" evidence="1">
    <location>
        <begin position="170"/>
        <end position="182"/>
    </location>
</feature>
<dbReference type="AlphaFoldDB" id="A0A8J4Y8S2"/>
<gene>
    <name evidence="2" type="ORF">GWK47_052577</name>
</gene>